<feature type="repeat" description="WD" evidence="3">
    <location>
        <begin position="1167"/>
        <end position="1208"/>
    </location>
</feature>
<feature type="repeat" description="WD" evidence="3">
    <location>
        <begin position="1253"/>
        <end position="1294"/>
    </location>
</feature>
<dbReference type="InterPro" id="IPR059179">
    <property type="entry name" value="MLKL-like_MCAfunc"/>
</dbReference>
<comment type="caution">
    <text evidence="6">The sequence shown here is derived from an EMBL/GenBank/DDBJ whole genome shotgun (WGS) entry which is preliminary data.</text>
</comment>
<organism evidence="6 7">
    <name type="scientific">Ceratobasidium theobromae</name>
    <dbReference type="NCBI Taxonomy" id="1582974"/>
    <lineage>
        <taxon>Eukaryota</taxon>
        <taxon>Fungi</taxon>
        <taxon>Dikarya</taxon>
        <taxon>Basidiomycota</taxon>
        <taxon>Agaricomycotina</taxon>
        <taxon>Agaricomycetes</taxon>
        <taxon>Cantharellales</taxon>
        <taxon>Ceratobasidiaceae</taxon>
        <taxon>Ceratobasidium</taxon>
    </lineage>
</organism>
<feature type="repeat" description="WD" evidence="3">
    <location>
        <begin position="1039"/>
        <end position="1080"/>
    </location>
</feature>
<keyword evidence="2" id="KW-0677">Repeat</keyword>
<dbReference type="GO" id="GO:0005634">
    <property type="term" value="C:nucleus"/>
    <property type="evidence" value="ECO:0007669"/>
    <property type="project" value="TreeGrafter"/>
</dbReference>
<evidence type="ECO:0000256" key="2">
    <source>
        <dbReference type="ARBA" id="ARBA00022737"/>
    </source>
</evidence>
<feature type="repeat" description="WD" evidence="3">
    <location>
        <begin position="1125"/>
        <end position="1165"/>
    </location>
</feature>
<evidence type="ECO:0000313" key="6">
    <source>
        <dbReference type="EMBL" id="KAB5593587.1"/>
    </source>
</evidence>
<evidence type="ECO:0000259" key="5">
    <source>
        <dbReference type="PROSITE" id="PS50837"/>
    </source>
</evidence>
<dbReference type="PROSITE" id="PS50294">
    <property type="entry name" value="WD_REPEATS_REGION"/>
    <property type="match status" value="13"/>
</dbReference>
<feature type="repeat" description="WD" evidence="3">
    <location>
        <begin position="1339"/>
        <end position="1380"/>
    </location>
</feature>
<feature type="domain" description="NACHT" evidence="5">
    <location>
        <begin position="289"/>
        <end position="434"/>
    </location>
</feature>
<evidence type="ECO:0000256" key="1">
    <source>
        <dbReference type="ARBA" id="ARBA00022574"/>
    </source>
</evidence>
<feature type="repeat" description="WD" evidence="3">
    <location>
        <begin position="953"/>
        <end position="994"/>
    </location>
</feature>
<evidence type="ECO:0000313" key="7">
    <source>
        <dbReference type="Proteomes" id="UP000383932"/>
    </source>
</evidence>
<feature type="region of interest" description="Disordered" evidence="4">
    <location>
        <begin position="23"/>
        <end position="64"/>
    </location>
</feature>
<dbReference type="SUPFAM" id="SSF50978">
    <property type="entry name" value="WD40 repeat-like"/>
    <property type="match status" value="2"/>
</dbReference>
<dbReference type="PANTHER" id="PTHR22847">
    <property type="entry name" value="WD40 REPEAT PROTEIN"/>
    <property type="match status" value="1"/>
</dbReference>
<dbReference type="InterPro" id="IPR020472">
    <property type="entry name" value="WD40_PAC1"/>
</dbReference>
<dbReference type="CDD" id="cd00200">
    <property type="entry name" value="WD40"/>
    <property type="match status" value="2"/>
</dbReference>
<dbReference type="InterPro" id="IPR007111">
    <property type="entry name" value="NACHT_NTPase"/>
</dbReference>
<dbReference type="InterPro" id="IPR001680">
    <property type="entry name" value="WD40_rpt"/>
</dbReference>
<feature type="repeat" description="WD" evidence="3">
    <location>
        <begin position="1210"/>
        <end position="1251"/>
    </location>
</feature>
<dbReference type="InterPro" id="IPR019775">
    <property type="entry name" value="WD40_repeat_CS"/>
</dbReference>
<dbReference type="InterPro" id="IPR056884">
    <property type="entry name" value="NPHP3-like_N"/>
</dbReference>
<dbReference type="PROSITE" id="PS00678">
    <property type="entry name" value="WD_REPEATS_1"/>
    <property type="match status" value="6"/>
</dbReference>
<name>A0A5N5QQT6_9AGAM</name>
<evidence type="ECO:0000256" key="3">
    <source>
        <dbReference type="PROSITE-ProRule" id="PRU00221"/>
    </source>
</evidence>
<reference evidence="6 7" key="1">
    <citation type="journal article" date="2019" name="Fungal Biol. Biotechnol.">
        <title>Draft genome sequence of fastidious pathogen Ceratobasidium theobromae, which causes vascular-streak dieback in Theobroma cacao.</title>
        <authorList>
            <person name="Ali S.S."/>
            <person name="Asman A."/>
            <person name="Shao J."/>
            <person name="Firmansyah A.P."/>
            <person name="Susilo A.W."/>
            <person name="Rosmana A."/>
            <person name="McMahon P."/>
            <person name="Junaid M."/>
            <person name="Guest D."/>
            <person name="Kheng T.Y."/>
            <person name="Meinhardt L.W."/>
            <person name="Bailey B.A."/>
        </authorList>
    </citation>
    <scope>NUCLEOTIDE SEQUENCE [LARGE SCALE GENOMIC DNA]</scope>
    <source>
        <strain evidence="6 7">CT2</strain>
    </source>
</reference>
<keyword evidence="7" id="KW-1185">Reference proteome</keyword>
<dbReference type="PRINTS" id="PR00320">
    <property type="entry name" value="GPROTEINBRPT"/>
</dbReference>
<protein>
    <recommendedName>
        <fullName evidence="5">NACHT domain-containing protein</fullName>
    </recommendedName>
</protein>
<dbReference type="SMART" id="SM00320">
    <property type="entry name" value="WD40"/>
    <property type="match status" value="14"/>
</dbReference>
<dbReference type="SUPFAM" id="SSF69322">
    <property type="entry name" value="Tricorn protease domain 2"/>
    <property type="match status" value="1"/>
</dbReference>
<dbReference type="Gene3D" id="3.40.50.300">
    <property type="entry name" value="P-loop containing nucleotide triphosphate hydrolases"/>
    <property type="match status" value="1"/>
</dbReference>
<feature type="repeat" description="WD" evidence="3">
    <location>
        <begin position="1296"/>
        <end position="1337"/>
    </location>
</feature>
<dbReference type="Gene3D" id="2.130.10.10">
    <property type="entry name" value="YVTN repeat-like/Quinoprotein amine dehydrogenase"/>
    <property type="match status" value="6"/>
</dbReference>
<dbReference type="EMBL" id="SSOP01000034">
    <property type="protein sequence ID" value="KAB5593587.1"/>
    <property type="molecule type" value="Genomic_DNA"/>
</dbReference>
<dbReference type="SUPFAM" id="SSF52540">
    <property type="entry name" value="P-loop containing nucleoside triphosphate hydrolases"/>
    <property type="match status" value="1"/>
</dbReference>
<keyword evidence="1 3" id="KW-0853">WD repeat</keyword>
<proteinExistence type="predicted"/>
<dbReference type="OrthoDB" id="538223at2759"/>
<dbReference type="InterPro" id="IPR015943">
    <property type="entry name" value="WD40/YVTN_repeat-like_dom_sf"/>
</dbReference>
<feature type="repeat" description="WD" evidence="3">
    <location>
        <begin position="867"/>
        <end position="908"/>
    </location>
</feature>
<dbReference type="Proteomes" id="UP000383932">
    <property type="component" value="Unassembled WGS sequence"/>
</dbReference>
<dbReference type="CDD" id="cd21037">
    <property type="entry name" value="MLKL_NTD"/>
    <property type="match status" value="1"/>
</dbReference>
<dbReference type="Pfam" id="PF24883">
    <property type="entry name" value="NPHP3_N"/>
    <property type="match status" value="1"/>
</dbReference>
<feature type="repeat" description="WD" evidence="3">
    <location>
        <begin position="996"/>
        <end position="1037"/>
    </location>
</feature>
<feature type="repeat" description="WD" evidence="3">
    <location>
        <begin position="910"/>
        <end position="945"/>
    </location>
</feature>
<dbReference type="PANTHER" id="PTHR22847:SF637">
    <property type="entry name" value="WD REPEAT DOMAIN 5B"/>
    <property type="match status" value="1"/>
</dbReference>
<dbReference type="InterPro" id="IPR027417">
    <property type="entry name" value="P-loop_NTPase"/>
</dbReference>
<accession>A0A5N5QQT6</accession>
<feature type="repeat" description="WD" evidence="3">
    <location>
        <begin position="1082"/>
        <end position="1123"/>
    </location>
</feature>
<dbReference type="Pfam" id="PF00400">
    <property type="entry name" value="WD40"/>
    <property type="match status" value="13"/>
</dbReference>
<sequence>MASPPVSSKPKRSVRGYIREKYDKLVRSHSPSQQSIAEASGPGASPTSPPSNTIGNFLAPPPHTQTAQLRHAHSDSQLSTGPELATDLEISSKSTMWTGLRSAFEELRKVAGPFPPLEAAIRSLIPCLGLLETEARNRKEYEEIASELRTLGESLTQHMKEANSIRMSRCIANVALGIERYTELIEEKGKRGTGRRFLEASADEEEVISCYRKIESLFRRLQTDVNLSTWSIANEVLANTRLEGLTPAKLANYDSKLSSEISRRTCTEGTRTAIMSEMDDWSLDPNAPDLYLMSGMAGTGKTTIACSFSSRLEERKQLAASFFCTRTSPECRDASRIVPTIAYQLARYSTPFQSALCEVLGEDPDIGSKNIAKQFERLLKEPLMKVKYAIPENLVVVIDALDECDDRRSARLVLDLIFRFAPGLPLKFFTTSRPEPEIYSKMIAQSPTSRTILHLHEIETSLVQADIELYLKEELDPISPSEDAIIQLATRSGNLFIYAATLVRYIQPYEGSIDPQQRLQTALAITSESTSKYAEIDGLYTTVLKAALQRKGVESAEAADVQAVLWTVLCVQEPINVDTLSTLAGVNDTRRTVSVLQPLRSVVHLSETTGLVSTLHASFPDFMFTKERSDTLFCDPIGQNQLLAGRCFLEMKNQLRFNICDLESSFTPDAEVADLEGRIAKAISPTLSYGCRYWADHLEDSTNSSNLSGDLEEFLSTRLLFWMEVLNLTHENSLGLGMLIKAKKWLEKLTLSSNLIRFTADAQGFLMSYVANPVSRFTPHIYISSLLLCPRSSSVYKHYQPRTHGLISLKGTGMDRIETASLATWNIGSTALSVTYSPDGSRVAFGRRDGVVGIRNAYDGSPIVEPFKAHNHAIWAVAFSADGTRFISASDDRTIKVWSAQDGALIGEPFQGHTGEIKTAVFSPDGRLIASGSVDKTVRVWNANSSILAAGPFRGHTKPVRSVAFSPDSTRIVSGSSDHTIRVWNIQDGTLAFEPLRGHTGMLYSVSFSPNGTQIVSGSADRTIRVWNAQNGTLTIGPLKGHVNVINSVTFSPDGSRFVSSSRDKTIRVWSSKDGSLVAGPLEGHMGVVWSTIFSPDGMRVVSGGDDGTIRVWNAGAGVVVSNQPKGHTGAVCSVAFAPNNTYIASGSTDSIYVWDSRSGSCLAGPFKGHTKTVWSIAVSPDSTRFVSGSDDNTICIWDISKGTLLAGPFKDHSNPVNSVAFSPDGAYIASGSGDRTICIRNSSDGSLIAPPFKGHASTIRSIAFSPSSTLIASGSYDRTVRVWNTRNGKIVASPFLGHTGAVWSVAFSPCGQFVVSGSQDRTIRLWNTNDGTPAADPFTKHTDSVRSVAFSPDGTRIVSASADRTVLVWHSRTGAIIAGPFSGHAHYVSCAKFSFDGVRIVSSSWDCTIRMWDLSDVQSTTTLSKPVRSLTLALPPSSFAHPPMPPGEWAVKNDGWIVDRHGRVLFWAPVEVIRCLLTPYCSSIISRFGTIEVDFNSAMLGERWRECYSSAM</sequence>
<dbReference type="GO" id="GO:1990234">
    <property type="term" value="C:transferase complex"/>
    <property type="evidence" value="ECO:0007669"/>
    <property type="project" value="UniProtKB-ARBA"/>
</dbReference>
<dbReference type="InterPro" id="IPR036322">
    <property type="entry name" value="WD40_repeat_dom_sf"/>
</dbReference>
<feature type="repeat" description="WD" evidence="3">
    <location>
        <begin position="1382"/>
        <end position="1423"/>
    </location>
</feature>
<gene>
    <name evidence="6" type="ORF">CTheo_2976</name>
</gene>
<dbReference type="PROSITE" id="PS50837">
    <property type="entry name" value="NACHT"/>
    <property type="match status" value="1"/>
</dbReference>
<evidence type="ECO:0000256" key="4">
    <source>
        <dbReference type="SAM" id="MobiDB-lite"/>
    </source>
</evidence>
<dbReference type="PROSITE" id="PS50082">
    <property type="entry name" value="WD_REPEATS_2"/>
    <property type="match status" value="13"/>
</dbReference>